<feature type="compositionally biased region" description="Basic and acidic residues" evidence="1">
    <location>
        <begin position="42"/>
        <end position="53"/>
    </location>
</feature>
<name>A0A9W6WVR2_9STRA</name>
<dbReference type="OrthoDB" id="129802at2759"/>
<gene>
    <name evidence="2" type="ORF">Plil01_001248800</name>
</gene>
<keyword evidence="3" id="KW-1185">Reference proteome</keyword>
<sequence>MRLRSSGPVDTDASLEKKVAVVKVEAERPPSPLRPSRRRSKTDKAVSVKREKEELDGEAPPPTKKKAKKTKEPKKRTPREEPSGWREILRGIEEMRASKDAEVDKYGCEVRR</sequence>
<evidence type="ECO:0000313" key="3">
    <source>
        <dbReference type="Proteomes" id="UP001165083"/>
    </source>
</evidence>
<reference evidence="2" key="1">
    <citation type="submission" date="2023-04" db="EMBL/GenBank/DDBJ databases">
        <title>Phytophthora lilii NBRC 32176.</title>
        <authorList>
            <person name="Ichikawa N."/>
            <person name="Sato H."/>
            <person name="Tonouchi N."/>
        </authorList>
    </citation>
    <scope>NUCLEOTIDE SEQUENCE</scope>
    <source>
        <strain evidence="2">NBRC 32176</strain>
    </source>
</reference>
<evidence type="ECO:0000313" key="2">
    <source>
        <dbReference type="EMBL" id="GMF29428.1"/>
    </source>
</evidence>
<feature type="compositionally biased region" description="Basic and acidic residues" evidence="1">
    <location>
        <begin position="14"/>
        <end position="28"/>
    </location>
</feature>
<dbReference type="Proteomes" id="UP001165083">
    <property type="component" value="Unassembled WGS sequence"/>
</dbReference>
<protein>
    <submittedName>
        <fullName evidence="2">Unnamed protein product</fullName>
    </submittedName>
</protein>
<evidence type="ECO:0000256" key="1">
    <source>
        <dbReference type="SAM" id="MobiDB-lite"/>
    </source>
</evidence>
<dbReference type="EMBL" id="BSXW01000777">
    <property type="protein sequence ID" value="GMF29428.1"/>
    <property type="molecule type" value="Genomic_DNA"/>
</dbReference>
<organism evidence="2 3">
    <name type="scientific">Phytophthora lilii</name>
    <dbReference type="NCBI Taxonomy" id="2077276"/>
    <lineage>
        <taxon>Eukaryota</taxon>
        <taxon>Sar</taxon>
        <taxon>Stramenopiles</taxon>
        <taxon>Oomycota</taxon>
        <taxon>Peronosporomycetes</taxon>
        <taxon>Peronosporales</taxon>
        <taxon>Peronosporaceae</taxon>
        <taxon>Phytophthora</taxon>
    </lineage>
</organism>
<feature type="region of interest" description="Disordered" evidence="1">
    <location>
        <begin position="1"/>
        <end position="86"/>
    </location>
</feature>
<accession>A0A9W6WVR2</accession>
<dbReference type="AlphaFoldDB" id="A0A9W6WVR2"/>
<feature type="compositionally biased region" description="Basic residues" evidence="1">
    <location>
        <begin position="63"/>
        <end position="77"/>
    </location>
</feature>
<comment type="caution">
    <text evidence="2">The sequence shown here is derived from an EMBL/GenBank/DDBJ whole genome shotgun (WGS) entry which is preliminary data.</text>
</comment>
<proteinExistence type="predicted"/>